<protein>
    <submittedName>
        <fullName evidence="2">Uncharacterized protein</fullName>
    </submittedName>
</protein>
<evidence type="ECO:0000313" key="2">
    <source>
        <dbReference type="EMBL" id="QED29168.1"/>
    </source>
</evidence>
<dbReference type="KEGG" id="bbae:FRD01_18360"/>
<dbReference type="Pfam" id="PF11617">
    <property type="entry name" value="Cu-binding_MopE"/>
    <property type="match status" value="1"/>
</dbReference>
<dbReference type="OrthoDB" id="5492740at2"/>
<dbReference type="AlphaFoldDB" id="A0A5B8XW52"/>
<dbReference type="EMBL" id="CP042467">
    <property type="protein sequence ID" value="QED29168.1"/>
    <property type="molecule type" value="Genomic_DNA"/>
</dbReference>
<keyword evidence="3" id="KW-1185">Reference proteome</keyword>
<name>A0A5B8XW52_9DELT</name>
<feature type="region of interest" description="Disordered" evidence="1">
    <location>
        <begin position="542"/>
        <end position="591"/>
    </location>
</feature>
<feature type="compositionally biased region" description="Acidic residues" evidence="1">
    <location>
        <begin position="550"/>
        <end position="569"/>
    </location>
</feature>
<dbReference type="RefSeq" id="WP_146962306.1">
    <property type="nucleotide sequence ID" value="NZ_CP042467.1"/>
</dbReference>
<proteinExistence type="predicted"/>
<organism evidence="2 3">
    <name type="scientific">Microvenator marinus</name>
    <dbReference type="NCBI Taxonomy" id="2600177"/>
    <lineage>
        <taxon>Bacteria</taxon>
        <taxon>Deltaproteobacteria</taxon>
        <taxon>Bradymonadales</taxon>
        <taxon>Microvenatoraceae</taxon>
        <taxon>Microvenator</taxon>
    </lineage>
</organism>
<sequence>MKRALIVAPLLALGCTTDVEKPAPDTETQGQNLGESTQAYYFSGIGAGEMPTMQERVAIHLANRVRTAPYVWGIQTEEGEPVDPIAALTYQPFFAEAGRWQGAHAIQYQCFCTPGMMPAPQDYNTCCEMGLKNGEVQCVGPITTCEEGTEEADRWALLNRGPGVINNEFFWPGDLPAGIPTLPGELAANFLVQNSLGALFSPRDRAAAFSQVNTPIIPQECQPQFEPCAQGICTDIDTGANECDTALNPDCLGLCLGTDENPAPPCTLNEPLDPEICNPDEWQQAFYWTFAFGGSRDPVPVLSDGVAFQPGFTATEQNPEGTFGVVEPGEVLFSVRYHQPVGAPQSLKLAMNGSCFDMDLWVEPPTEMVPVEGDMGPDMEDMGDMDPDMDTDMGEFEEQPVFPYSGLTFENVQSLTAGCYRFFYSAIDAEGFVYRFPSLGSLGVSVDAEGRVNLEDPECPTWSETVPPVQCLPTVDECNAGEERPCYSGRPGTQDKGICELGTESCEQGRWSGKCEGEVRPEAEETCGDNLDNNCNGVVEENCPITPPDPEPEPEPDMGADDMGAEDMGEAPAPGSSDSSDDGCGCATVDQKQDSPYGLVVLGLFGAFILRRFL</sequence>
<accession>A0A5B8XW52</accession>
<feature type="compositionally biased region" description="Low complexity" evidence="1">
    <location>
        <begin position="570"/>
        <end position="587"/>
    </location>
</feature>
<dbReference type="Proteomes" id="UP000321595">
    <property type="component" value="Chromosome"/>
</dbReference>
<reference evidence="2 3" key="1">
    <citation type="submission" date="2019-08" db="EMBL/GenBank/DDBJ databases">
        <authorList>
            <person name="Liang Q."/>
        </authorList>
    </citation>
    <scope>NUCLEOTIDE SEQUENCE [LARGE SCALE GENOMIC DNA]</scope>
    <source>
        <strain evidence="2 3">V1718</strain>
    </source>
</reference>
<dbReference type="PROSITE" id="PS51257">
    <property type="entry name" value="PROKAR_LIPOPROTEIN"/>
    <property type="match status" value="1"/>
</dbReference>
<evidence type="ECO:0000313" key="3">
    <source>
        <dbReference type="Proteomes" id="UP000321595"/>
    </source>
</evidence>
<gene>
    <name evidence="2" type="ORF">FRD01_18360</name>
</gene>
<evidence type="ECO:0000256" key="1">
    <source>
        <dbReference type="SAM" id="MobiDB-lite"/>
    </source>
</evidence>
<dbReference type="InterPro" id="IPR021655">
    <property type="entry name" value="Put_metal-bd"/>
</dbReference>